<evidence type="ECO:0000313" key="1">
    <source>
        <dbReference type="EMBL" id="KAL2729688.1"/>
    </source>
</evidence>
<comment type="caution">
    <text evidence="1">The sequence shown here is derived from an EMBL/GenBank/DDBJ whole genome shotgun (WGS) entry which is preliminary data.</text>
</comment>
<reference evidence="1 2" key="1">
    <citation type="journal article" date="2024" name="Ann. Entomol. Soc. Am.">
        <title>Genomic analyses of the southern and eastern yellowjacket wasps (Hymenoptera: Vespidae) reveal evolutionary signatures of social life.</title>
        <authorList>
            <person name="Catto M.A."/>
            <person name="Caine P.B."/>
            <person name="Orr S.E."/>
            <person name="Hunt B.G."/>
            <person name="Goodisman M.A.D."/>
        </authorList>
    </citation>
    <scope>NUCLEOTIDE SEQUENCE [LARGE SCALE GENOMIC DNA]</scope>
    <source>
        <strain evidence="1">233</strain>
        <tissue evidence="1">Head and thorax</tissue>
    </source>
</reference>
<protein>
    <submittedName>
        <fullName evidence="1">Uncharacterized protein</fullName>
    </submittedName>
</protein>
<sequence>MLKKVTVRKERPKLPARLELKVRSTYQQYKLLSLQLFEKRDHGGRINITKDVARRSALVCGVQ</sequence>
<dbReference type="AlphaFoldDB" id="A0ABD2BAB3"/>
<dbReference type="EMBL" id="JAUDFV010000125">
    <property type="protein sequence ID" value="KAL2729688.1"/>
    <property type="molecule type" value="Genomic_DNA"/>
</dbReference>
<gene>
    <name evidence="1" type="ORF">V1478_005635</name>
</gene>
<organism evidence="1 2">
    <name type="scientific">Vespula squamosa</name>
    <name type="common">Southern yellow jacket</name>
    <name type="synonym">Wasp</name>
    <dbReference type="NCBI Taxonomy" id="30214"/>
    <lineage>
        <taxon>Eukaryota</taxon>
        <taxon>Metazoa</taxon>
        <taxon>Ecdysozoa</taxon>
        <taxon>Arthropoda</taxon>
        <taxon>Hexapoda</taxon>
        <taxon>Insecta</taxon>
        <taxon>Pterygota</taxon>
        <taxon>Neoptera</taxon>
        <taxon>Endopterygota</taxon>
        <taxon>Hymenoptera</taxon>
        <taxon>Apocrita</taxon>
        <taxon>Aculeata</taxon>
        <taxon>Vespoidea</taxon>
        <taxon>Vespidae</taxon>
        <taxon>Vespinae</taxon>
        <taxon>Vespula</taxon>
    </lineage>
</organism>
<name>A0ABD2BAB3_VESSQ</name>
<dbReference type="Proteomes" id="UP001607302">
    <property type="component" value="Unassembled WGS sequence"/>
</dbReference>
<proteinExistence type="predicted"/>
<keyword evidence="2" id="KW-1185">Reference proteome</keyword>
<evidence type="ECO:0000313" key="2">
    <source>
        <dbReference type="Proteomes" id="UP001607302"/>
    </source>
</evidence>
<accession>A0ABD2BAB3</accession>